<comment type="caution">
    <text evidence="1">The sequence shown here is derived from an EMBL/GenBank/DDBJ whole genome shotgun (WGS) entry which is preliminary data.</text>
</comment>
<evidence type="ECO:0000313" key="2">
    <source>
        <dbReference type="Proteomes" id="UP001206788"/>
    </source>
</evidence>
<proteinExistence type="predicted"/>
<dbReference type="Proteomes" id="UP001206788">
    <property type="component" value="Unassembled WGS sequence"/>
</dbReference>
<sequence>MPIDNSILLGNSRFSKPVMHIIQILKRPLIIIHDGDYKNTINGIHLGEQTFEKVSQYLTNENYPLSDKKIILNQFIPSLYLQGEINKIEDYITFLEGHEDPFKTINEYAISLKELRIAQITFDKLLSEFFDKISPNKNDRNTSRLTIDQIALKLYYEFFKDKKSLTRELAMQIIKEYGLCSGDKLYQRHTFYAKKTNRLAVPETRKKLENKIQLFNSVIDILPNDYKKIAQEELETIKSKGKSLLP</sequence>
<protein>
    <submittedName>
        <fullName evidence="1">Uncharacterized protein</fullName>
    </submittedName>
</protein>
<organism evidence="1 2">
    <name type="scientific">Algoriphagus limi</name>
    <dbReference type="NCBI Taxonomy" id="2975273"/>
    <lineage>
        <taxon>Bacteria</taxon>
        <taxon>Pseudomonadati</taxon>
        <taxon>Bacteroidota</taxon>
        <taxon>Cytophagia</taxon>
        <taxon>Cytophagales</taxon>
        <taxon>Cyclobacteriaceae</taxon>
        <taxon>Algoriphagus</taxon>
    </lineage>
</organism>
<reference evidence="1 2" key="1">
    <citation type="submission" date="2022-08" db="EMBL/GenBank/DDBJ databases">
        <title>Algoriphagus sp. CAU 1643 isolated from mud.</title>
        <authorList>
            <person name="Kim W."/>
        </authorList>
    </citation>
    <scope>NUCLEOTIDE SEQUENCE [LARGE SCALE GENOMIC DNA]</scope>
    <source>
        <strain evidence="1 2">CAU 1643</strain>
    </source>
</reference>
<keyword evidence="2" id="KW-1185">Reference proteome</keyword>
<name>A0ABT2G4N4_9BACT</name>
<evidence type="ECO:0000313" key="1">
    <source>
        <dbReference type="EMBL" id="MCS5488917.1"/>
    </source>
</evidence>
<accession>A0ABT2G4N4</accession>
<dbReference type="RefSeq" id="WP_259412600.1">
    <property type="nucleotide sequence ID" value="NZ_JANWGH010000001.1"/>
</dbReference>
<dbReference type="EMBL" id="JANWGH010000001">
    <property type="protein sequence ID" value="MCS5488917.1"/>
    <property type="molecule type" value="Genomic_DNA"/>
</dbReference>
<gene>
    <name evidence="1" type="ORF">NY014_00665</name>
</gene>